<gene>
    <name evidence="1" type="ORF">SMTD_LOCUS7734</name>
</gene>
<protein>
    <submittedName>
        <fullName evidence="1">Uncharacterized protein</fullName>
    </submittedName>
</protein>
<accession>A0A183P048</accession>
<dbReference type="EMBL" id="UZAL01028432">
    <property type="protein sequence ID" value="VDP41146.1"/>
    <property type="molecule type" value="Genomic_DNA"/>
</dbReference>
<name>A0A183P048_9TREM</name>
<sequence>MNMVSGISEIKQNLMMNDLNIIIINIDVINDNNQSTIVEHGQSNPVTISKTNENNYNKSKKNLNFYNSAYCLSSNY</sequence>
<proteinExistence type="predicted"/>
<reference evidence="1 2" key="1">
    <citation type="submission" date="2018-11" db="EMBL/GenBank/DDBJ databases">
        <authorList>
            <consortium name="Pathogen Informatics"/>
        </authorList>
    </citation>
    <scope>NUCLEOTIDE SEQUENCE [LARGE SCALE GENOMIC DNA]</scope>
    <source>
        <strain>Denwood</strain>
        <strain evidence="2">Zambia</strain>
    </source>
</reference>
<keyword evidence="2" id="KW-1185">Reference proteome</keyword>
<dbReference type="AlphaFoldDB" id="A0A183P048"/>
<evidence type="ECO:0000313" key="1">
    <source>
        <dbReference type="EMBL" id="VDP41146.1"/>
    </source>
</evidence>
<evidence type="ECO:0000313" key="2">
    <source>
        <dbReference type="Proteomes" id="UP000269396"/>
    </source>
</evidence>
<organism evidence="1 2">
    <name type="scientific">Schistosoma mattheei</name>
    <dbReference type="NCBI Taxonomy" id="31246"/>
    <lineage>
        <taxon>Eukaryota</taxon>
        <taxon>Metazoa</taxon>
        <taxon>Spiralia</taxon>
        <taxon>Lophotrochozoa</taxon>
        <taxon>Platyhelminthes</taxon>
        <taxon>Trematoda</taxon>
        <taxon>Digenea</taxon>
        <taxon>Strigeidida</taxon>
        <taxon>Schistosomatoidea</taxon>
        <taxon>Schistosomatidae</taxon>
        <taxon>Schistosoma</taxon>
    </lineage>
</organism>
<dbReference type="Proteomes" id="UP000269396">
    <property type="component" value="Unassembled WGS sequence"/>
</dbReference>